<reference evidence="2" key="1">
    <citation type="submission" date="2014-09" db="EMBL/GenBank/DDBJ databases">
        <authorList>
            <person name="Magalhaes I.L.F."/>
            <person name="Oliveira U."/>
            <person name="Santos F.R."/>
            <person name="Vidigal T.H.D.A."/>
            <person name="Brescovit A.D."/>
            <person name="Santos A.J."/>
        </authorList>
    </citation>
    <scope>NUCLEOTIDE SEQUENCE</scope>
    <source>
        <tissue evidence="2">Shoot tissue taken approximately 20 cm above the soil surface</tissue>
    </source>
</reference>
<feature type="compositionally biased region" description="Basic and acidic residues" evidence="1">
    <location>
        <begin position="1"/>
        <end position="12"/>
    </location>
</feature>
<accession>A0A0A8ZJM6</accession>
<reference evidence="2" key="2">
    <citation type="journal article" date="2015" name="Data Brief">
        <title>Shoot transcriptome of the giant reed, Arundo donax.</title>
        <authorList>
            <person name="Barrero R.A."/>
            <person name="Guerrero F.D."/>
            <person name="Moolhuijzen P."/>
            <person name="Goolsby J.A."/>
            <person name="Tidwell J."/>
            <person name="Bellgard S.E."/>
            <person name="Bellgard M.I."/>
        </authorList>
    </citation>
    <scope>NUCLEOTIDE SEQUENCE</scope>
    <source>
        <tissue evidence="2">Shoot tissue taken approximately 20 cm above the soil surface</tissue>
    </source>
</reference>
<evidence type="ECO:0000313" key="2">
    <source>
        <dbReference type="EMBL" id="JAD39011.1"/>
    </source>
</evidence>
<protein>
    <submittedName>
        <fullName evidence="2">Uncharacterized protein</fullName>
    </submittedName>
</protein>
<evidence type="ECO:0000256" key="1">
    <source>
        <dbReference type="SAM" id="MobiDB-lite"/>
    </source>
</evidence>
<sequence length="34" mass="3533">MDRSGGPVEHDGLLGVHPRLGFDQAVGGEANSQE</sequence>
<name>A0A0A8ZJM6_ARUDO</name>
<proteinExistence type="predicted"/>
<dbReference type="AlphaFoldDB" id="A0A0A8ZJM6"/>
<organism evidence="2">
    <name type="scientific">Arundo donax</name>
    <name type="common">Giant reed</name>
    <name type="synonym">Donax arundinaceus</name>
    <dbReference type="NCBI Taxonomy" id="35708"/>
    <lineage>
        <taxon>Eukaryota</taxon>
        <taxon>Viridiplantae</taxon>
        <taxon>Streptophyta</taxon>
        <taxon>Embryophyta</taxon>
        <taxon>Tracheophyta</taxon>
        <taxon>Spermatophyta</taxon>
        <taxon>Magnoliopsida</taxon>
        <taxon>Liliopsida</taxon>
        <taxon>Poales</taxon>
        <taxon>Poaceae</taxon>
        <taxon>PACMAD clade</taxon>
        <taxon>Arundinoideae</taxon>
        <taxon>Arundineae</taxon>
        <taxon>Arundo</taxon>
    </lineage>
</organism>
<feature type="region of interest" description="Disordered" evidence="1">
    <location>
        <begin position="1"/>
        <end position="34"/>
    </location>
</feature>
<dbReference type="EMBL" id="GBRH01258884">
    <property type="protein sequence ID" value="JAD39011.1"/>
    <property type="molecule type" value="Transcribed_RNA"/>
</dbReference>